<gene>
    <name evidence="2" type="ORF">RFN57_07380</name>
</gene>
<dbReference type="SUPFAM" id="SSF51735">
    <property type="entry name" value="NAD(P)-binding Rossmann-fold domains"/>
    <property type="match status" value="1"/>
</dbReference>
<feature type="domain" description="NmrA-like" evidence="1">
    <location>
        <begin position="4"/>
        <end position="128"/>
    </location>
</feature>
<dbReference type="PANTHER" id="PTHR43162">
    <property type="match status" value="1"/>
</dbReference>
<evidence type="ECO:0000313" key="3">
    <source>
        <dbReference type="Proteomes" id="UP001353952"/>
    </source>
</evidence>
<evidence type="ECO:0000259" key="1">
    <source>
        <dbReference type="Pfam" id="PF05368"/>
    </source>
</evidence>
<dbReference type="InterPro" id="IPR008030">
    <property type="entry name" value="NmrA-like"/>
</dbReference>
<dbReference type="Pfam" id="PF05368">
    <property type="entry name" value="NmrA"/>
    <property type="match status" value="1"/>
</dbReference>
<dbReference type="InterPro" id="IPR036291">
    <property type="entry name" value="NAD(P)-bd_dom_sf"/>
</dbReference>
<protein>
    <submittedName>
        <fullName evidence="2">NmrA family NAD(P)-binding protein</fullName>
    </submittedName>
</protein>
<dbReference type="Gene3D" id="3.40.50.720">
    <property type="entry name" value="NAD(P)-binding Rossmann-like Domain"/>
    <property type="match status" value="1"/>
</dbReference>
<proteinExistence type="predicted"/>
<comment type="caution">
    <text evidence="2">The sequence shown here is derived from an EMBL/GenBank/DDBJ whole genome shotgun (WGS) entry which is preliminary data.</text>
</comment>
<evidence type="ECO:0000313" key="2">
    <source>
        <dbReference type="EMBL" id="MEC7052097.1"/>
    </source>
</evidence>
<accession>A0ABU6LRF8</accession>
<dbReference type="EMBL" id="JAYXNZ010000002">
    <property type="protein sequence ID" value="MEC7052097.1"/>
    <property type="molecule type" value="Genomic_DNA"/>
</dbReference>
<dbReference type="InterPro" id="IPR051604">
    <property type="entry name" value="Ergot_Alk_Oxidoreductase"/>
</dbReference>
<keyword evidence="3" id="KW-1185">Reference proteome</keyword>
<organism evidence="2 3">
    <name type="scientific">Streptomyces violaceochromogenes</name>
    <dbReference type="NCBI Taxonomy" id="67377"/>
    <lineage>
        <taxon>Bacteria</taxon>
        <taxon>Bacillati</taxon>
        <taxon>Actinomycetota</taxon>
        <taxon>Actinomycetes</taxon>
        <taxon>Kitasatosporales</taxon>
        <taxon>Streptomycetaceae</taxon>
        <taxon>Streptomyces</taxon>
    </lineage>
</organism>
<dbReference type="PANTHER" id="PTHR43162:SF1">
    <property type="entry name" value="PRESTALK A DIFFERENTIATION PROTEIN A"/>
    <property type="match status" value="1"/>
</dbReference>
<dbReference type="Proteomes" id="UP001353952">
    <property type="component" value="Unassembled WGS sequence"/>
</dbReference>
<dbReference type="RefSeq" id="WP_191848660.1">
    <property type="nucleotide sequence ID" value="NZ_BMUO01000016.1"/>
</dbReference>
<reference evidence="2 3" key="1">
    <citation type="submission" date="2024-01" db="EMBL/GenBank/DDBJ databases">
        <title>Genome analysis.</title>
        <authorList>
            <person name="Zhang K."/>
        </authorList>
    </citation>
    <scope>NUCLEOTIDE SEQUENCE [LARGE SCALE GENOMIC DNA]</scope>
    <source>
        <strain evidence="2 3">CGMCC 4.1753</strain>
    </source>
</reference>
<name>A0ABU6LRF8_9ACTN</name>
<sequence length="182" mass="19959">MASTHHFSWHQLIETYIKASGIAWTHLHPNVIYGDAWAAPIRETGTLTGWWQEAPQGYVHTADIAAVAAEVLREGPSQHGGADYWLSTEVLTGPQIADILTDVLGREITYTSMGPDDLADGVAKIPSAAERLYMQSAVQTMRQAVAGNMKFQNVVRDDVQTILGRPGVTVREWARQTFADAT</sequence>